<dbReference type="InterPro" id="IPR050587">
    <property type="entry name" value="GNT1/Glycosyltrans_8"/>
</dbReference>
<reference evidence="2" key="1">
    <citation type="submission" date="2022-10" db="EMBL/GenBank/DDBJ databases">
        <authorList>
            <person name="Chen Y."/>
            <person name="Dougan E. K."/>
            <person name="Chan C."/>
            <person name="Rhodes N."/>
            <person name="Thang M."/>
        </authorList>
    </citation>
    <scope>NUCLEOTIDE SEQUENCE</scope>
</reference>
<evidence type="ECO:0000256" key="1">
    <source>
        <dbReference type="SAM" id="Phobius"/>
    </source>
</evidence>
<gene>
    <name evidence="2" type="ORF">C1SCF055_LOCUS10026</name>
</gene>
<dbReference type="PANTHER" id="PTHR11183">
    <property type="entry name" value="GLYCOGENIN SUBFAMILY MEMBER"/>
    <property type="match status" value="1"/>
</dbReference>
<evidence type="ECO:0000313" key="5">
    <source>
        <dbReference type="Proteomes" id="UP001152797"/>
    </source>
</evidence>
<dbReference type="OrthoDB" id="411556at2759"/>
<keyword evidence="5" id="KW-1185">Reference proteome</keyword>
<evidence type="ECO:0000313" key="4">
    <source>
        <dbReference type="EMBL" id="CAL4769629.1"/>
    </source>
</evidence>
<dbReference type="InterPro" id="IPR029044">
    <property type="entry name" value="Nucleotide-diphossugar_trans"/>
</dbReference>
<dbReference type="SUPFAM" id="SSF53448">
    <property type="entry name" value="Nucleotide-diphospho-sugar transferases"/>
    <property type="match status" value="1"/>
</dbReference>
<comment type="caution">
    <text evidence="2">The sequence shown here is derived from an EMBL/GenBank/DDBJ whole genome shotgun (WGS) entry which is preliminary data.</text>
</comment>
<name>A0A9P1C047_9DINO</name>
<dbReference type="EMBL" id="CAMXCT030000703">
    <property type="protein sequence ID" value="CAL4769629.1"/>
    <property type="molecule type" value="Genomic_DNA"/>
</dbReference>
<proteinExistence type="predicted"/>
<reference evidence="3" key="2">
    <citation type="submission" date="2024-04" db="EMBL/GenBank/DDBJ databases">
        <authorList>
            <person name="Chen Y."/>
            <person name="Shah S."/>
            <person name="Dougan E. K."/>
            <person name="Thang M."/>
            <person name="Chan C."/>
        </authorList>
    </citation>
    <scope>NUCLEOTIDE SEQUENCE [LARGE SCALE GENOMIC DNA]</scope>
</reference>
<evidence type="ECO:0000313" key="3">
    <source>
        <dbReference type="EMBL" id="CAL1135692.1"/>
    </source>
</evidence>
<evidence type="ECO:0000313" key="2">
    <source>
        <dbReference type="EMBL" id="CAI3982317.1"/>
    </source>
</evidence>
<feature type="transmembrane region" description="Helical" evidence="1">
    <location>
        <begin position="9"/>
        <end position="29"/>
    </location>
</feature>
<dbReference type="EMBL" id="CAMXCT020000703">
    <property type="protein sequence ID" value="CAL1135692.1"/>
    <property type="molecule type" value="Genomic_DNA"/>
</dbReference>
<accession>A0A9P1C047</accession>
<keyword evidence="1" id="KW-1133">Transmembrane helix</keyword>
<dbReference type="AlphaFoldDB" id="A0A9P1C047"/>
<keyword evidence="1" id="KW-0472">Membrane</keyword>
<dbReference type="EMBL" id="CAMXCT010000703">
    <property type="protein sequence ID" value="CAI3982317.1"/>
    <property type="molecule type" value="Genomic_DNA"/>
</dbReference>
<organism evidence="2">
    <name type="scientific">Cladocopium goreaui</name>
    <dbReference type="NCBI Taxonomy" id="2562237"/>
    <lineage>
        <taxon>Eukaryota</taxon>
        <taxon>Sar</taxon>
        <taxon>Alveolata</taxon>
        <taxon>Dinophyceae</taxon>
        <taxon>Suessiales</taxon>
        <taxon>Symbiodiniaceae</taxon>
        <taxon>Cladocopium</taxon>
    </lineage>
</organism>
<dbReference type="Proteomes" id="UP001152797">
    <property type="component" value="Unassembled WGS sequence"/>
</dbReference>
<protein>
    <submittedName>
        <fullName evidence="4">Amino acid transporter</fullName>
    </submittedName>
</protein>
<sequence length="365" mass="41606">MEFRFVKCGILFAVSWLFVTSFLLAWFFILPCYVNGPLIQSETASAQSSFKSRESESTERPGLRGSKENLDVAIDFNSSNISAPSAASSEVSTDANNTTVPAEHPRKYAYVWYLANSSSDIACAILVAAASVQQNGLRPDTDLVAIWNRGVPGMERFQKMGIKLIQVKDPVSKGKFQWTYSFVKLRAAELFQYQRIIYFDVDAFPLASMDNLFEIAPFPVELAAPRAYWLKQPLVQSGGPMVLDPRQIFYQRDFAKPMEGSMGSLAGEMDWVNKHFINTVFVLDGFYALLIGEWCGVDGAYRYWQKHYEESPEWVLRQAVLVHFISDWKPWLLTSPAALEKRCIKAQPQLLQIYQKWWDAKEKYC</sequence>
<keyword evidence="1" id="KW-0812">Transmembrane</keyword>
<dbReference type="Gene3D" id="3.90.550.10">
    <property type="entry name" value="Spore Coat Polysaccharide Biosynthesis Protein SpsA, Chain A"/>
    <property type="match status" value="1"/>
</dbReference>